<dbReference type="EMBL" id="KU708004">
    <property type="protein sequence ID" value="AMW64491.1"/>
    <property type="molecule type" value="Genomic_DNA"/>
</dbReference>
<reference evidence="1 2" key="1">
    <citation type="journal article" date="2016" name="PLoS ONE">
        <title>Two Inducible Prophages of an Antarctic Pseudomonas sp. ANT_H14 Use the Same Capsid for Packaging Their Genomes - Characterization of a Novel Phage Helper-Satellite System.</title>
        <authorList>
            <person name="Dziewit L."/>
            <person name="Radlinska M."/>
        </authorList>
    </citation>
    <scope>NUCLEOTIDE SEQUENCE [LARGE SCALE GENOMIC DNA]</scope>
</reference>
<name>A0A1B0VP38_9CAUD</name>
<protein>
    <submittedName>
        <fullName evidence="1">Uncharacterized protein</fullName>
    </submittedName>
</protein>
<sequence>MLSAVTREISGVGHWLESNVVLTDASACRAYQFKGEGL</sequence>
<dbReference type="Proteomes" id="UP000222764">
    <property type="component" value="Segment"/>
</dbReference>
<organism evidence="1 2">
    <name type="scientific">Pseudomonas phage phiAH14a</name>
    <dbReference type="NCBI Taxonomy" id="1805958"/>
    <lineage>
        <taxon>Viruses</taxon>
        <taxon>Duplodnaviria</taxon>
        <taxon>Heunggongvirae</taxon>
        <taxon>Uroviricota</taxon>
        <taxon>Caudoviricetes</taxon>
        <taxon>Miecznikowavirus</taxon>
        <taxon>Miecznikowavirus AH14a</taxon>
    </lineage>
</organism>
<accession>A0A1B0VP38</accession>
<evidence type="ECO:0000313" key="1">
    <source>
        <dbReference type="EMBL" id="AMW64491.1"/>
    </source>
</evidence>
<gene>
    <name evidence="1" type="ORF">AH14a_p31</name>
</gene>
<proteinExistence type="predicted"/>
<evidence type="ECO:0000313" key="2">
    <source>
        <dbReference type="Proteomes" id="UP000222764"/>
    </source>
</evidence>
<keyword evidence="2" id="KW-1185">Reference proteome</keyword>